<sequence length="72" mass="7973">SALSPSLTVWVLVTWIVLQISISKGDVSGKEMMNVSARYEQVTTTPKFKRCKVLAIRDFLSGCGRGLQRISD</sequence>
<evidence type="ECO:0000313" key="2">
    <source>
        <dbReference type="EMBL" id="KAH1107487.1"/>
    </source>
</evidence>
<organism evidence="2 3">
    <name type="scientific">Gossypium stocksii</name>
    <dbReference type="NCBI Taxonomy" id="47602"/>
    <lineage>
        <taxon>Eukaryota</taxon>
        <taxon>Viridiplantae</taxon>
        <taxon>Streptophyta</taxon>
        <taxon>Embryophyta</taxon>
        <taxon>Tracheophyta</taxon>
        <taxon>Spermatophyta</taxon>
        <taxon>Magnoliopsida</taxon>
        <taxon>eudicotyledons</taxon>
        <taxon>Gunneridae</taxon>
        <taxon>Pentapetalae</taxon>
        <taxon>rosids</taxon>
        <taxon>malvids</taxon>
        <taxon>Malvales</taxon>
        <taxon>Malvaceae</taxon>
        <taxon>Malvoideae</taxon>
        <taxon>Gossypium</taxon>
    </lineage>
</organism>
<evidence type="ECO:0000256" key="1">
    <source>
        <dbReference type="SAM" id="SignalP"/>
    </source>
</evidence>
<reference evidence="2 3" key="1">
    <citation type="journal article" date="2021" name="Plant Biotechnol. J.">
        <title>Multi-omics assisted identification of the key and species-specific regulatory components of drought-tolerant mechanisms in Gossypium stocksii.</title>
        <authorList>
            <person name="Yu D."/>
            <person name="Ke L."/>
            <person name="Zhang D."/>
            <person name="Wu Y."/>
            <person name="Sun Y."/>
            <person name="Mei J."/>
            <person name="Sun J."/>
            <person name="Sun Y."/>
        </authorList>
    </citation>
    <scope>NUCLEOTIDE SEQUENCE [LARGE SCALE GENOMIC DNA]</scope>
    <source>
        <strain evidence="3">cv. E1</strain>
        <tissue evidence="2">Leaf</tissue>
    </source>
</reference>
<keyword evidence="1" id="KW-0732">Signal</keyword>
<protein>
    <submittedName>
        <fullName evidence="2">Uncharacterized protein</fullName>
    </submittedName>
</protein>
<accession>A0A9D4ABB4</accession>
<dbReference type="AlphaFoldDB" id="A0A9D4ABB4"/>
<keyword evidence="3" id="KW-1185">Reference proteome</keyword>
<feature type="chain" id="PRO_5038844404" evidence="1">
    <location>
        <begin position="26"/>
        <end position="72"/>
    </location>
</feature>
<gene>
    <name evidence="2" type="ORF">J1N35_011255</name>
</gene>
<comment type="caution">
    <text evidence="2">The sequence shown here is derived from an EMBL/GenBank/DDBJ whole genome shotgun (WGS) entry which is preliminary data.</text>
</comment>
<name>A0A9D4ABB4_9ROSI</name>
<proteinExistence type="predicted"/>
<feature type="signal peptide" evidence="1">
    <location>
        <begin position="1"/>
        <end position="25"/>
    </location>
</feature>
<feature type="non-terminal residue" evidence="2">
    <location>
        <position position="1"/>
    </location>
</feature>
<dbReference type="Proteomes" id="UP000828251">
    <property type="component" value="Unassembled WGS sequence"/>
</dbReference>
<dbReference type="EMBL" id="JAIQCV010000004">
    <property type="protein sequence ID" value="KAH1107487.1"/>
    <property type="molecule type" value="Genomic_DNA"/>
</dbReference>
<evidence type="ECO:0000313" key="3">
    <source>
        <dbReference type="Proteomes" id="UP000828251"/>
    </source>
</evidence>